<comment type="similarity">
    <text evidence="2 11">Belongs to the ABC-2 integral membrane protein family.</text>
</comment>
<dbReference type="PANTHER" id="PTHR30413">
    <property type="entry name" value="INNER MEMBRANE TRANSPORT PERMEASE"/>
    <property type="match status" value="1"/>
</dbReference>
<comment type="caution">
    <text evidence="13">The sequence shown here is derived from an EMBL/GenBank/DDBJ whole genome shotgun (WGS) entry which is preliminary data.</text>
</comment>
<keyword evidence="5" id="KW-0762">Sugar transport</keyword>
<protein>
    <recommendedName>
        <fullName evidence="11">Transport permease protein</fullName>
    </recommendedName>
</protein>
<comment type="subcellular location">
    <subcellularLocation>
        <location evidence="11">Cell inner membrane</location>
        <topology evidence="11">Multi-pass membrane protein</topology>
    </subcellularLocation>
    <subcellularLocation>
        <location evidence="1">Cell membrane</location>
        <topology evidence="1">Multi-pass membrane protein</topology>
    </subcellularLocation>
</comment>
<evidence type="ECO:0000256" key="11">
    <source>
        <dbReference type="RuleBase" id="RU361157"/>
    </source>
</evidence>
<sequence>MLQRTPLQIQKAVIYSLLVREMKTRFGSYRMGYAWALLEPLFQIMVFMAMYSFRDRATVGGLVLPVFLATGIAPFLYFKKVVTQSLGAVAANRNLFIYRQVRVFDPFLVRFLLEMMVNFVVLLVFIVGAWHIGYEVKVVNSLAFLNAYILLSLFSFGLSLIFGVVNTLYPEVGKFIPVILRPLMFISGTFFSINDMPRGIQDILAWNPLIHAFELMRSAFADGYNTSLVSFEYLGMCTMVALFVGMLMFRANWRRMLAV</sequence>
<keyword evidence="4 11" id="KW-1003">Cell membrane</keyword>
<keyword evidence="3 11" id="KW-0813">Transport</keyword>
<keyword evidence="9" id="KW-0625">Polysaccharide transport</keyword>
<feature type="transmembrane region" description="Helical" evidence="11">
    <location>
        <begin position="32"/>
        <end position="53"/>
    </location>
</feature>
<evidence type="ECO:0000256" key="7">
    <source>
        <dbReference type="ARBA" id="ARBA00022903"/>
    </source>
</evidence>
<dbReference type="EMBL" id="JAMFLX010000016">
    <property type="protein sequence ID" value="MCL6270764.1"/>
    <property type="molecule type" value="Genomic_DNA"/>
</dbReference>
<feature type="transmembrane region" description="Helical" evidence="11">
    <location>
        <begin position="233"/>
        <end position="253"/>
    </location>
</feature>
<evidence type="ECO:0000259" key="12">
    <source>
        <dbReference type="PROSITE" id="PS51012"/>
    </source>
</evidence>
<keyword evidence="8 11" id="KW-1133">Transmembrane helix</keyword>
<dbReference type="InterPro" id="IPR000412">
    <property type="entry name" value="ABC_2_transport"/>
</dbReference>
<dbReference type="InterPro" id="IPR013525">
    <property type="entry name" value="ABC2_TM"/>
</dbReference>
<evidence type="ECO:0000256" key="10">
    <source>
        <dbReference type="ARBA" id="ARBA00023136"/>
    </source>
</evidence>
<evidence type="ECO:0000256" key="4">
    <source>
        <dbReference type="ARBA" id="ARBA00022475"/>
    </source>
</evidence>
<dbReference type="PROSITE" id="PS51012">
    <property type="entry name" value="ABC_TM2"/>
    <property type="match status" value="1"/>
</dbReference>
<evidence type="ECO:0000256" key="8">
    <source>
        <dbReference type="ARBA" id="ARBA00022989"/>
    </source>
</evidence>
<feature type="transmembrane region" description="Helical" evidence="11">
    <location>
        <begin position="145"/>
        <end position="168"/>
    </location>
</feature>
<organism evidence="13 14">
    <name type="scientific">Parendozoicomonas callyspongiae</name>
    <dbReference type="NCBI Taxonomy" id="2942213"/>
    <lineage>
        <taxon>Bacteria</taxon>
        <taxon>Pseudomonadati</taxon>
        <taxon>Pseudomonadota</taxon>
        <taxon>Gammaproteobacteria</taxon>
        <taxon>Oceanospirillales</taxon>
        <taxon>Endozoicomonadaceae</taxon>
        <taxon>Parendozoicomonas</taxon>
    </lineage>
</organism>
<dbReference type="RefSeq" id="WP_249700050.1">
    <property type="nucleotide sequence ID" value="NZ_JAMFLX010000016.1"/>
</dbReference>
<dbReference type="PRINTS" id="PR00164">
    <property type="entry name" value="ABC2TRNSPORT"/>
</dbReference>
<dbReference type="Pfam" id="PF01061">
    <property type="entry name" value="ABC2_membrane"/>
    <property type="match status" value="1"/>
</dbReference>
<keyword evidence="7" id="KW-0972">Capsule biogenesis/degradation</keyword>
<evidence type="ECO:0000256" key="9">
    <source>
        <dbReference type="ARBA" id="ARBA00023047"/>
    </source>
</evidence>
<evidence type="ECO:0000256" key="3">
    <source>
        <dbReference type="ARBA" id="ARBA00022448"/>
    </source>
</evidence>
<evidence type="ECO:0000256" key="6">
    <source>
        <dbReference type="ARBA" id="ARBA00022692"/>
    </source>
</evidence>
<accession>A0ABT0PHC3</accession>
<dbReference type="PANTHER" id="PTHR30413:SF10">
    <property type="entry name" value="CAPSULE POLYSACCHARIDE EXPORT INNER-MEMBRANE PROTEIN CTRC"/>
    <property type="match status" value="1"/>
</dbReference>
<feature type="transmembrane region" description="Helical" evidence="11">
    <location>
        <begin position="175"/>
        <end position="193"/>
    </location>
</feature>
<proteinExistence type="inferred from homology"/>
<feature type="transmembrane region" description="Helical" evidence="11">
    <location>
        <begin position="59"/>
        <end position="78"/>
    </location>
</feature>
<evidence type="ECO:0000313" key="13">
    <source>
        <dbReference type="EMBL" id="MCL6270764.1"/>
    </source>
</evidence>
<dbReference type="InterPro" id="IPR047817">
    <property type="entry name" value="ABC2_TM_bact-type"/>
</dbReference>
<keyword evidence="14" id="KW-1185">Reference proteome</keyword>
<gene>
    <name evidence="13" type="ORF">M3P05_12600</name>
</gene>
<feature type="domain" description="ABC transmembrane type-2" evidence="12">
    <location>
        <begin position="31"/>
        <end position="252"/>
    </location>
</feature>
<keyword evidence="6 11" id="KW-0812">Transmembrane</keyword>
<reference evidence="13 14" key="1">
    <citation type="submission" date="2022-05" db="EMBL/GenBank/DDBJ databases">
        <authorList>
            <person name="Park J.-S."/>
        </authorList>
    </citation>
    <scope>NUCLEOTIDE SEQUENCE [LARGE SCALE GENOMIC DNA]</scope>
    <source>
        <strain evidence="13 14">2012CJ34-2</strain>
    </source>
</reference>
<name>A0ABT0PHC3_9GAMM</name>
<evidence type="ECO:0000313" key="14">
    <source>
        <dbReference type="Proteomes" id="UP001203338"/>
    </source>
</evidence>
<evidence type="ECO:0000256" key="2">
    <source>
        <dbReference type="ARBA" id="ARBA00007783"/>
    </source>
</evidence>
<feature type="transmembrane region" description="Helical" evidence="11">
    <location>
        <begin position="107"/>
        <end position="133"/>
    </location>
</feature>
<keyword evidence="10 11" id="KW-0472">Membrane</keyword>
<dbReference type="Proteomes" id="UP001203338">
    <property type="component" value="Unassembled WGS sequence"/>
</dbReference>
<evidence type="ECO:0000256" key="5">
    <source>
        <dbReference type="ARBA" id="ARBA00022597"/>
    </source>
</evidence>
<evidence type="ECO:0000256" key="1">
    <source>
        <dbReference type="ARBA" id="ARBA00004651"/>
    </source>
</evidence>